<evidence type="ECO:0000313" key="6">
    <source>
        <dbReference type="EMBL" id="NKI42639.1"/>
    </source>
</evidence>
<feature type="domain" description="GS catalytic" evidence="5">
    <location>
        <begin position="151"/>
        <end position="504"/>
    </location>
</feature>
<dbReference type="PROSITE" id="PS51987">
    <property type="entry name" value="GS_CATALYTIC"/>
    <property type="match status" value="1"/>
</dbReference>
<comment type="caution">
    <text evidence="6">The sequence shown here is derived from an EMBL/GenBank/DDBJ whole genome shotgun (WGS) entry which is preliminary data.</text>
</comment>
<keyword evidence="7" id="KW-1185">Reference proteome</keyword>
<evidence type="ECO:0000259" key="5">
    <source>
        <dbReference type="PROSITE" id="PS51987"/>
    </source>
</evidence>
<sequence length="504" mass="54356">MYTRKWSRPAAEDGVGRSDFVAEHGLWDERQRAAAAEIEAHLGEVDLIRLVFGDPHGLARSKTLTVEAFRAALRGGMDYSPGPFLFDTGHAVAVDFLSNPGVDVPELLGAGNFVVVPDPVTFQLLPGGEARTAWVIGEEYLPDGRPHPLSSRHVLRKVIAAYAAQECTPVLGLEVEWYLTRRLEGPVGNAGNGFGLQGEAPRVAAMNPGYQFNSDNAFASVAAFAHPLSALLRQLGLPLRSMEHESGPGQIETTFAPMHALDTADAMLLFRTLVKQRAAQGGYHATFMSLPRVDGFDPSGWHVHQSVVDTRTGRNLFAPDDPAAAPLSAAGLAYAEGLLRRARELCLLSVPTVNGHRRLGSGFSLSPTRIGWSPEDRTAMVRVVGAGGSRHLENRTGEPCANPYLALAAQLFAGLEGMNSDSLVPRPALGPDAAGAETLPGSLDESLSAFRQGSPADLLGTPLARCLAKLKQSELDRFRTWAEKEQPPEGEVTEWEQREYFEAF</sequence>
<dbReference type="Pfam" id="PF00120">
    <property type="entry name" value="Gln-synt_C"/>
    <property type="match status" value="1"/>
</dbReference>
<dbReference type="EMBL" id="JAAWWP010000008">
    <property type="protein sequence ID" value="NKI42639.1"/>
    <property type="molecule type" value="Genomic_DNA"/>
</dbReference>
<evidence type="ECO:0000313" key="7">
    <source>
        <dbReference type="Proteomes" id="UP000772196"/>
    </source>
</evidence>
<dbReference type="RefSeq" id="WP_168539891.1">
    <property type="nucleotide sequence ID" value="NZ_JAAWWP010000008.1"/>
</dbReference>
<dbReference type="PANTHER" id="PTHR43785:SF12">
    <property type="entry name" value="TYPE-1 GLUTAMINE SYNTHETASE 2"/>
    <property type="match status" value="1"/>
</dbReference>
<name>A0ABX1H2Q5_9ACTN</name>
<accession>A0ABX1H2Q5</accession>
<protein>
    <submittedName>
        <fullName evidence="6">Glutamine synthetase</fullName>
    </submittedName>
</protein>
<dbReference type="SUPFAM" id="SSF55931">
    <property type="entry name" value="Glutamine synthetase/guanido kinase"/>
    <property type="match status" value="1"/>
</dbReference>
<proteinExistence type="inferred from homology"/>
<dbReference type="SUPFAM" id="SSF54368">
    <property type="entry name" value="Glutamine synthetase, N-terminal domain"/>
    <property type="match status" value="1"/>
</dbReference>
<dbReference type="Proteomes" id="UP000772196">
    <property type="component" value="Unassembled WGS sequence"/>
</dbReference>
<organism evidence="6 7">
    <name type="scientific">Streptomyces physcomitrii</name>
    <dbReference type="NCBI Taxonomy" id="2724184"/>
    <lineage>
        <taxon>Bacteria</taxon>
        <taxon>Bacillati</taxon>
        <taxon>Actinomycetota</taxon>
        <taxon>Actinomycetes</taxon>
        <taxon>Kitasatosporales</taxon>
        <taxon>Streptomycetaceae</taxon>
        <taxon>Streptomyces</taxon>
    </lineage>
</organism>
<evidence type="ECO:0000256" key="4">
    <source>
        <dbReference type="RuleBase" id="RU000384"/>
    </source>
</evidence>
<dbReference type="SMART" id="SM01230">
    <property type="entry name" value="Gln-synt_C"/>
    <property type="match status" value="1"/>
</dbReference>
<dbReference type="InterPro" id="IPR036651">
    <property type="entry name" value="Gln_synt_N_sf"/>
</dbReference>
<dbReference type="Gene3D" id="3.30.590.10">
    <property type="entry name" value="Glutamine synthetase/guanido kinase, catalytic domain"/>
    <property type="match status" value="1"/>
</dbReference>
<dbReference type="PANTHER" id="PTHR43785">
    <property type="entry name" value="GAMMA-GLUTAMYLPUTRESCINE SYNTHETASE"/>
    <property type="match status" value="1"/>
</dbReference>
<reference evidence="6 7" key="1">
    <citation type="submission" date="2020-04" db="EMBL/GenBank/DDBJ databases">
        <title>Phylogenetic Diversity and Antibacterial Activity against Ralstonia solanacearum of Endophytic Actinomycete Isolated from Moss.</title>
        <authorList>
            <person name="Zhuang X."/>
        </authorList>
    </citation>
    <scope>NUCLEOTIDE SEQUENCE [LARGE SCALE GENOMIC DNA]</scope>
    <source>
        <strain evidence="6 7">LD120</strain>
    </source>
</reference>
<dbReference type="InterPro" id="IPR014746">
    <property type="entry name" value="Gln_synth/guanido_kin_cat_dom"/>
</dbReference>
<dbReference type="Gene3D" id="3.10.20.70">
    <property type="entry name" value="Glutamine synthetase, N-terminal domain"/>
    <property type="match status" value="1"/>
</dbReference>
<keyword evidence="2" id="KW-0436">Ligase</keyword>
<dbReference type="InterPro" id="IPR008146">
    <property type="entry name" value="Gln_synth_cat_dom"/>
</dbReference>
<evidence type="ECO:0000256" key="1">
    <source>
        <dbReference type="ARBA" id="ARBA00009897"/>
    </source>
</evidence>
<gene>
    <name evidence="6" type="ORF">HFV08_15635</name>
</gene>
<evidence type="ECO:0000256" key="2">
    <source>
        <dbReference type="ARBA" id="ARBA00022598"/>
    </source>
</evidence>
<comment type="similarity">
    <text evidence="1 3 4">Belongs to the glutamine synthetase family.</text>
</comment>
<evidence type="ECO:0000256" key="3">
    <source>
        <dbReference type="PROSITE-ProRule" id="PRU01331"/>
    </source>
</evidence>